<dbReference type="Gene3D" id="3.20.20.150">
    <property type="entry name" value="Divalent-metal-dependent TIM barrel enzymes"/>
    <property type="match status" value="1"/>
</dbReference>
<evidence type="ECO:0000313" key="2">
    <source>
        <dbReference type="EMBL" id="NUU59147.1"/>
    </source>
</evidence>
<dbReference type="PANTHER" id="PTHR12110">
    <property type="entry name" value="HYDROXYPYRUVATE ISOMERASE"/>
    <property type="match status" value="1"/>
</dbReference>
<dbReference type="InterPro" id="IPR050312">
    <property type="entry name" value="IolE/XylAMocC-like"/>
</dbReference>
<dbReference type="EMBL" id="JABWCS010000179">
    <property type="protein sequence ID" value="NUU59147.1"/>
    <property type="molecule type" value="Genomic_DNA"/>
</dbReference>
<dbReference type="InterPro" id="IPR013022">
    <property type="entry name" value="Xyl_isomerase-like_TIM-brl"/>
</dbReference>
<dbReference type="Proteomes" id="UP000564806">
    <property type="component" value="Unassembled WGS sequence"/>
</dbReference>
<comment type="caution">
    <text evidence="2">The sequence shown here is derived from an EMBL/GenBank/DDBJ whole genome shotgun (WGS) entry which is preliminary data.</text>
</comment>
<accession>A0A850EIC8</accession>
<evidence type="ECO:0000313" key="3">
    <source>
        <dbReference type="Proteomes" id="UP000564806"/>
    </source>
</evidence>
<keyword evidence="2" id="KW-0413">Isomerase</keyword>
<protein>
    <submittedName>
        <fullName evidence="2">Sugar phosphate isomerase/epimerase</fullName>
    </submittedName>
</protein>
<evidence type="ECO:0000259" key="1">
    <source>
        <dbReference type="Pfam" id="PF01261"/>
    </source>
</evidence>
<sequence>MLRGLTTAGLGEITSNEEYIRSAAEFGFQAVDLNPLELIEELGQEKALALLESTGITIGSFSLDVDWRSTEENFRAGLEQLVRVAEAAAALNCKACCTYILPSTDLPAAPFMIAATRRLRLCADILGAYGISLGLEFVGSNHLRTQWANPFIWTMEDTLEWMEAINSRNVGLLLDSYHWYTNGLTTDDLLKLKPEQITHAHINDAKDLPIPELLDGDRLYPGEGVIDLAGFLESLVKIGYKGVVAQEVLAPGSGQTSQELLARSKAGFDKVFAPLGL</sequence>
<feature type="domain" description="Xylose isomerase-like TIM barrel" evidence="1">
    <location>
        <begin position="21"/>
        <end position="252"/>
    </location>
</feature>
<dbReference type="RefSeq" id="WP_175369848.1">
    <property type="nucleotide sequence ID" value="NZ_JABWCS010000179.1"/>
</dbReference>
<name>A0A850EIC8_9BACL</name>
<dbReference type="InterPro" id="IPR036237">
    <property type="entry name" value="Xyl_isomerase-like_sf"/>
</dbReference>
<keyword evidence="3" id="KW-1185">Reference proteome</keyword>
<dbReference type="GO" id="GO:0016853">
    <property type="term" value="F:isomerase activity"/>
    <property type="evidence" value="ECO:0007669"/>
    <property type="project" value="UniProtKB-KW"/>
</dbReference>
<reference evidence="2" key="1">
    <citation type="submission" date="2020-06" db="EMBL/GenBank/DDBJ databases">
        <title>Paenibacillus sp. nov., isolated from soil.</title>
        <authorList>
            <person name="Seo Y.L."/>
        </authorList>
    </citation>
    <scope>NUCLEOTIDE SEQUENCE [LARGE SCALE GENOMIC DNA]</scope>
    <source>
        <strain evidence="2">JW14</strain>
    </source>
</reference>
<dbReference type="PANTHER" id="PTHR12110:SF21">
    <property type="entry name" value="XYLOSE ISOMERASE-LIKE TIM BARREL DOMAIN-CONTAINING PROTEIN"/>
    <property type="match status" value="1"/>
</dbReference>
<gene>
    <name evidence="2" type="ORF">HPT30_01955</name>
</gene>
<dbReference type="Pfam" id="PF01261">
    <property type="entry name" value="AP_endonuc_2"/>
    <property type="match status" value="1"/>
</dbReference>
<proteinExistence type="predicted"/>
<dbReference type="SUPFAM" id="SSF51658">
    <property type="entry name" value="Xylose isomerase-like"/>
    <property type="match status" value="1"/>
</dbReference>
<dbReference type="AlphaFoldDB" id="A0A850EIC8"/>
<organism evidence="2 3">
    <name type="scientific">Paenibacillus agri</name>
    <dbReference type="NCBI Taxonomy" id="2744309"/>
    <lineage>
        <taxon>Bacteria</taxon>
        <taxon>Bacillati</taxon>
        <taxon>Bacillota</taxon>
        <taxon>Bacilli</taxon>
        <taxon>Bacillales</taxon>
        <taxon>Paenibacillaceae</taxon>
        <taxon>Paenibacillus</taxon>
    </lineage>
</organism>